<dbReference type="EMBL" id="KV015672">
    <property type="protein sequence ID" value="KZV20402.1"/>
    <property type="molecule type" value="Genomic_DNA"/>
</dbReference>
<accession>A0A2Z7AH45</accession>
<gene>
    <name evidence="2" type="ORF">F511_40714</name>
</gene>
<protein>
    <submittedName>
        <fullName evidence="2">ABC transporter B family member 20</fullName>
    </submittedName>
</protein>
<sequence>MVLEINTSSSVRQSSPAASVNPNCQQSKKIITSRAYVMTADQAELDSTVVTAYQNKSETSMQSQDTAAADAQRSSPPVGTYSTGSSPEPFKPSEPRGLACSIF</sequence>
<proteinExistence type="predicted"/>
<feature type="compositionally biased region" description="Polar residues" evidence="1">
    <location>
        <begin position="56"/>
        <end position="86"/>
    </location>
</feature>
<evidence type="ECO:0000313" key="2">
    <source>
        <dbReference type="EMBL" id="KZV20402.1"/>
    </source>
</evidence>
<organism evidence="2 3">
    <name type="scientific">Dorcoceras hygrometricum</name>
    <dbReference type="NCBI Taxonomy" id="472368"/>
    <lineage>
        <taxon>Eukaryota</taxon>
        <taxon>Viridiplantae</taxon>
        <taxon>Streptophyta</taxon>
        <taxon>Embryophyta</taxon>
        <taxon>Tracheophyta</taxon>
        <taxon>Spermatophyta</taxon>
        <taxon>Magnoliopsida</taxon>
        <taxon>eudicotyledons</taxon>
        <taxon>Gunneridae</taxon>
        <taxon>Pentapetalae</taxon>
        <taxon>asterids</taxon>
        <taxon>lamiids</taxon>
        <taxon>Lamiales</taxon>
        <taxon>Gesneriaceae</taxon>
        <taxon>Didymocarpoideae</taxon>
        <taxon>Trichosporeae</taxon>
        <taxon>Loxocarpinae</taxon>
        <taxon>Dorcoceras</taxon>
    </lineage>
</organism>
<name>A0A2Z7AH45_9LAMI</name>
<feature type="compositionally biased region" description="Low complexity" evidence="1">
    <location>
        <begin position="8"/>
        <end position="20"/>
    </location>
</feature>
<feature type="region of interest" description="Disordered" evidence="1">
    <location>
        <begin position="56"/>
        <end position="103"/>
    </location>
</feature>
<evidence type="ECO:0000256" key="1">
    <source>
        <dbReference type="SAM" id="MobiDB-lite"/>
    </source>
</evidence>
<feature type="region of interest" description="Disordered" evidence="1">
    <location>
        <begin position="1"/>
        <end position="23"/>
    </location>
</feature>
<dbReference type="Proteomes" id="UP000250235">
    <property type="component" value="Unassembled WGS sequence"/>
</dbReference>
<evidence type="ECO:0000313" key="3">
    <source>
        <dbReference type="Proteomes" id="UP000250235"/>
    </source>
</evidence>
<dbReference type="AlphaFoldDB" id="A0A2Z7AH45"/>
<keyword evidence="3" id="KW-1185">Reference proteome</keyword>
<reference evidence="2 3" key="1">
    <citation type="journal article" date="2015" name="Proc. Natl. Acad. Sci. U.S.A.">
        <title>The resurrection genome of Boea hygrometrica: A blueprint for survival of dehydration.</title>
        <authorList>
            <person name="Xiao L."/>
            <person name="Yang G."/>
            <person name="Zhang L."/>
            <person name="Yang X."/>
            <person name="Zhao S."/>
            <person name="Ji Z."/>
            <person name="Zhou Q."/>
            <person name="Hu M."/>
            <person name="Wang Y."/>
            <person name="Chen M."/>
            <person name="Xu Y."/>
            <person name="Jin H."/>
            <person name="Xiao X."/>
            <person name="Hu G."/>
            <person name="Bao F."/>
            <person name="Hu Y."/>
            <person name="Wan P."/>
            <person name="Li L."/>
            <person name="Deng X."/>
            <person name="Kuang T."/>
            <person name="Xiang C."/>
            <person name="Zhu J.K."/>
            <person name="Oliver M.J."/>
            <person name="He Y."/>
        </authorList>
    </citation>
    <scope>NUCLEOTIDE SEQUENCE [LARGE SCALE GENOMIC DNA]</scope>
    <source>
        <strain evidence="3">cv. XS01</strain>
    </source>
</reference>